<name>A0ABM7WHA6_9ACTN</name>
<dbReference type="Pfam" id="PF00890">
    <property type="entry name" value="FAD_binding_2"/>
    <property type="match status" value="1"/>
</dbReference>
<evidence type="ECO:0000256" key="4">
    <source>
        <dbReference type="ARBA" id="ARBA00023002"/>
    </source>
</evidence>
<dbReference type="InterPro" id="IPR003953">
    <property type="entry name" value="FAD-dep_OxRdtase_2_FAD-bd"/>
</dbReference>
<sequence length="644" mass="69340">MNHDTGTLDEHRPRRDLSRRAFLGLGAAAAVTAGAGLAGCSPSASVSSTAIDATNSGSTGASGIAANDTSTPEFLQIPDLISDGSLKETIEADIVIIGAGLSGLCAARAAVENGAERIVVVEKADSYQCRSNQVGTVGGQVQESLEISVDGKKVVSQLMKECGYRPNQRLLNLWANHSGEALDWFLEPCEGSYVLEAESDPYDGESLSVRKLHWPHPETANTQDDYYPVFDTCQALLPDLAPYLKETYRICVDAGVEFRFSTWARQLVRADDGKGRVESVIIMGVDEGYRKITASKAILLATGDYSGNAEMMQYYVRWATRFQSIFPNVDAKGNKTNTGDGQRMGMWIGAKMEAGPHAPMTHHLGGPLGVDGFLLVDMYGDRFTNEDVGGQWLQNQISRLPGKKAWQVFDSRWPEQIGSMDTGHGNVNWYVEDAADVPNGSYGKNAYIASKDNEDGNTPGFDSYFAEGADGVFANTIEELAIRMSVDPDALQSTIDRYNELAEAGVDEDFDKRADRLFPVIEPPFYAYPMTDTVLLVCMGGLVTNVNFQVINAEDDSLIEGLYAVGNCQGGRFLVDYPLAAPGISHGMAITHGKLVGELLAGGSAKKKPSGATETENQTTENQAEAVEGIDAKPAAEGDETEAE</sequence>
<reference evidence="8 9" key="1">
    <citation type="submission" date="2022-01" db="EMBL/GenBank/DDBJ databases">
        <title>Novel bile acid biosynthetic pathways are enriched in the microbiome of centenarians.</title>
        <authorList>
            <person name="Sato Y."/>
            <person name="Atarashi K."/>
            <person name="Plichta R.D."/>
            <person name="Arai Y."/>
            <person name="Sasajima S."/>
            <person name="Kearney M.S."/>
            <person name="Suda W."/>
            <person name="Takeshita K."/>
            <person name="Sasaki T."/>
            <person name="Okamoto S."/>
            <person name="Skelly N.A."/>
            <person name="Okamura Y."/>
            <person name="Vlamakis H."/>
            <person name="Li Y."/>
            <person name="Tanoue T."/>
            <person name="Takei H."/>
            <person name="Nittono H."/>
            <person name="Narushima S."/>
            <person name="Irie J."/>
            <person name="Itoh H."/>
            <person name="Moriya K."/>
            <person name="Sugiura Y."/>
            <person name="Suematsu M."/>
            <person name="Moritoki N."/>
            <person name="Shibata S."/>
            <person name="Littman R.D."/>
            <person name="Fischbach A.M."/>
            <person name="Uwamino Y."/>
            <person name="Inoue T."/>
            <person name="Honda A."/>
            <person name="Hattori M."/>
            <person name="Murai T."/>
            <person name="Xavier J.R."/>
            <person name="Hirose N."/>
            <person name="Honda K."/>
        </authorList>
    </citation>
    <scope>NUCLEOTIDE SEQUENCE [LARGE SCALE GENOMIC DNA]</scope>
    <source>
        <strain evidence="8 9">CE91-St30</strain>
    </source>
</reference>
<dbReference type="PANTHER" id="PTHR43400">
    <property type="entry name" value="FUMARATE REDUCTASE"/>
    <property type="match status" value="1"/>
</dbReference>
<keyword evidence="2" id="KW-0285">Flavoprotein</keyword>
<dbReference type="SUPFAM" id="SSF51905">
    <property type="entry name" value="FAD/NAD(P)-binding domain"/>
    <property type="match status" value="1"/>
</dbReference>
<dbReference type="EMBL" id="AP025564">
    <property type="protein sequence ID" value="BDE95649.1"/>
    <property type="molecule type" value="Genomic_DNA"/>
</dbReference>
<dbReference type="RefSeq" id="WP_244411962.1">
    <property type="nucleotide sequence ID" value="NZ_AP025564.1"/>
</dbReference>
<dbReference type="InterPro" id="IPR050315">
    <property type="entry name" value="FAD-oxidoreductase_2"/>
</dbReference>
<accession>A0ABM7WHA6</accession>
<evidence type="ECO:0000313" key="9">
    <source>
        <dbReference type="Proteomes" id="UP001320544"/>
    </source>
</evidence>
<protein>
    <submittedName>
        <fullName evidence="8">FAD-binding dehydrogenase</fullName>
    </submittedName>
</protein>
<dbReference type="InterPro" id="IPR006311">
    <property type="entry name" value="TAT_signal"/>
</dbReference>
<evidence type="ECO:0000256" key="6">
    <source>
        <dbReference type="SAM" id="Phobius"/>
    </source>
</evidence>
<keyword evidence="4" id="KW-0560">Oxidoreductase</keyword>
<feature type="domain" description="FAD-dependent oxidoreductase 2 FAD-binding" evidence="7">
    <location>
        <begin position="93"/>
        <end position="573"/>
    </location>
</feature>
<keyword evidence="6" id="KW-0472">Membrane</keyword>
<evidence type="ECO:0000256" key="5">
    <source>
        <dbReference type="SAM" id="MobiDB-lite"/>
    </source>
</evidence>
<dbReference type="Gene3D" id="3.50.50.60">
    <property type="entry name" value="FAD/NAD(P)-binding domain"/>
    <property type="match status" value="1"/>
</dbReference>
<dbReference type="PRINTS" id="PR00411">
    <property type="entry name" value="PNDRDTASEI"/>
</dbReference>
<comment type="cofactor">
    <cofactor evidence="1">
        <name>FAD</name>
        <dbReference type="ChEBI" id="CHEBI:57692"/>
    </cofactor>
</comment>
<dbReference type="InterPro" id="IPR027477">
    <property type="entry name" value="Succ_DH/fumarate_Rdtase_cat_sf"/>
</dbReference>
<keyword evidence="6" id="KW-0812">Transmembrane</keyword>
<evidence type="ECO:0000256" key="2">
    <source>
        <dbReference type="ARBA" id="ARBA00022630"/>
    </source>
</evidence>
<gene>
    <name evidence="8" type="ORF">CE91St30_09820</name>
</gene>
<dbReference type="PROSITE" id="PS51318">
    <property type="entry name" value="TAT"/>
    <property type="match status" value="1"/>
</dbReference>
<evidence type="ECO:0000259" key="7">
    <source>
        <dbReference type="Pfam" id="PF00890"/>
    </source>
</evidence>
<dbReference type="Gene3D" id="3.90.700.10">
    <property type="entry name" value="Succinate dehydrogenase/fumarate reductase flavoprotein, catalytic domain"/>
    <property type="match status" value="1"/>
</dbReference>
<dbReference type="PANTHER" id="PTHR43400:SF10">
    <property type="entry name" value="3-OXOSTEROID 1-DEHYDROGENASE"/>
    <property type="match status" value="1"/>
</dbReference>
<keyword evidence="6" id="KW-1133">Transmembrane helix</keyword>
<dbReference type="InterPro" id="IPR036188">
    <property type="entry name" value="FAD/NAD-bd_sf"/>
</dbReference>
<proteinExistence type="predicted"/>
<keyword evidence="9" id="KW-1185">Reference proteome</keyword>
<organism evidence="8 9">
    <name type="scientific">Raoultibacter timonensis</name>
    <dbReference type="NCBI Taxonomy" id="1907662"/>
    <lineage>
        <taxon>Bacteria</taxon>
        <taxon>Bacillati</taxon>
        <taxon>Actinomycetota</taxon>
        <taxon>Coriobacteriia</taxon>
        <taxon>Eggerthellales</taxon>
        <taxon>Eggerthellaceae</taxon>
        <taxon>Raoultibacter</taxon>
    </lineage>
</organism>
<feature type="transmembrane region" description="Helical" evidence="6">
    <location>
        <begin position="21"/>
        <end position="39"/>
    </location>
</feature>
<feature type="compositionally biased region" description="Low complexity" evidence="5">
    <location>
        <begin position="612"/>
        <end position="626"/>
    </location>
</feature>
<evidence type="ECO:0000256" key="3">
    <source>
        <dbReference type="ARBA" id="ARBA00022827"/>
    </source>
</evidence>
<evidence type="ECO:0000313" key="8">
    <source>
        <dbReference type="EMBL" id="BDE95649.1"/>
    </source>
</evidence>
<dbReference type="SUPFAM" id="SSF56425">
    <property type="entry name" value="Succinate dehydrogenase/fumarate reductase flavoprotein, catalytic domain"/>
    <property type="match status" value="1"/>
</dbReference>
<keyword evidence="3" id="KW-0274">FAD</keyword>
<evidence type="ECO:0000256" key="1">
    <source>
        <dbReference type="ARBA" id="ARBA00001974"/>
    </source>
</evidence>
<dbReference type="Proteomes" id="UP001320544">
    <property type="component" value="Chromosome"/>
</dbReference>
<feature type="region of interest" description="Disordered" evidence="5">
    <location>
        <begin position="603"/>
        <end position="644"/>
    </location>
</feature>